<dbReference type="EMBL" id="ACKX01000160">
    <property type="protein sequence ID" value="EEJ51147.1"/>
    <property type="molecule type" value="Genomic_DNA"/>
</dbReference>
<sequence length="363" mass="39316">MCKNLLIAKEGENTMGKRIVHYINQFFAGIGGEEKADIAPEVRKGAVGPGTALQKELGDGYEIVATVICGDNYFGSNIEKGVVPQLLELIKEEKPDGFIAGPAFNAGRYGVACGTMAKAVQDELGIPSVTGMYVENPGTDMFYKDVHIIETKDSSADMKKAAPKMANLLKKKIDGSEILSPAEEGYIPQGIRVNYFNERRGSERAVELLVKKIKGEEIYTDYPMPVIDHVAPAAPLKDLAHAKIALITSGGVVPQGNPDHIESSNATKWGKYSIAGMDHADKADFTTIHGGYDRAFVMEDPDLCIPVDALRNLQKEGVFGELTDYFITTTGTGTATNSAKRFAEEYIPMLKEDNVDAVVMVST</sequence>
<dbReference type="NCBIfam" id="TIGR01918">
    <property type="entry name" value="various_sel_PB"/>
    <property type="match status" value="1"/>
</dbReference>
<gene>
    <name evidence="3" type="primary">grdF</name>
    <name evidence="3" type="ORF">HMPREF6123_1571</name>
</gene>
<dbReference type="AlphaFoldDB" id="C2KYK2"/>
<dbReference type="GO" id="GO:0033794">
    <property type="term" value="F:sarcosine reductase activity"/>
    <property type="evidence" value="ECO:0007669"/>
    <property type="project" value="UniProtKB-EC"/>
</dbReference>
<organism evidence="3 4">
    <name type="scientific">Oribacterium sinus F0268</name>
    <dbReference type="NCBI Taxonomy" id="585501"/>
    <lineage>
        <taxon>Bacteria</taxon>
        <taxon>Bacillati</taxon>
        <taxon>Bacillota</taxon>
        <taxon>Clostridia</taxon>
        <taxon>Lachnospirales</taxon>
        <taxon>Lachnospiraceae</taxon>
        <taxon>Oribacterium</taxon>
    </lineage>
</organism>
<evidence type="ECO:0000313" key="3">
    <source>
        <dbReference type="EMBL" id="EEJ51147.1"/>
    </source>
</evidence>
<dbReference type="Proteomes" id="UP000004121">
    <property type="component" value="Unassembled WGS sequence"/>
</dbReference>
<evidence type="ECO:0000313" key="4">
    <source>
        <dbReference type="Proteomes" id="UP000004121"/>
    </source>
</evidence>
<dbReference type="EC" id="1.21.4.3" evidence="3"/>
<dbReference type="STRING" id="585501.HMPREF6123_1571"/>
<name>C2KYK2_9FIRM</name>
<proteinExistence type="predicted"/>
<comment type="caution">
    <text evidence="3">The sequence shown here is derived from an EMBL/GenBank/DDBJ whole genome shotgun (WGS) entry which is preliminary data.</text>
</comment>
<protein>
    <submittedName>
        <fullName evidence="3">Selenoprotein B, glycine/betaine/sarcosine/D-proline reductase family</fullName>
        <ecNumber evidence="3">1.21.4.3</ecNumber>
    </submittedName>
</protein>
<dbReference type="eggNOG" id="COG1978">
    <property type="taxonomic scope" value="Bacteria"/>
</dbReference>
<keyword evidence="1" id="KW-0712">Selenocysteine</keyword>
<dbReference type="InParanoid" id="C2KYK2"/>
<dbReference type="InterPro" id="IPR010187">
    <property type="entry name" value="Various_sel_PB"/>
</dbReference>
<evidence type="ECO:0000256" key="1">
    <source>
        <dbReference type="ARBA" id="ARBA00022933"/>
    </source>
</evidence>
<evidence type="ECO:0000256" key="2">
    <source>
        <dbReference type="ARBA" id="ARBA00023002"/>
    </source>
</evidence>
<keyword evidence="2 3" id="KW-0560">Oxidoreductase</keyword>
<dbReference type="HOGENOM" id="CLU_053106_0_0_9"/>
<reference evidence="3 4" key="1">
    <citation type="submission" date="2009-04" db="EMBL/GenBank/DDBJ databases">
        <authorList>
            <person name="Qin X."/>
            <person name="Bachman B."/>
            <person name="Battles P."/>
            <person name="Bell A."/>
            <person name="Bess C."/>
            <person name="Bickham C."/>
            <person name="Chaboub L."/>
            <person name="Chen D."/>
            <person name="Coyle M."/>
            <person name="Deiros D.R."/>
            <person name="Dinh H."/>
            <person name="Forbes L."/>
            <person name="Fowler G."/>
            <person name="Francisco L."/>
            <person name="Fu Q."/>
            <person name="Gubbala S."/>
            <person name="Hale W."/>
            <person name="Han Y."/>
            <person name="Hemphill L."/>
            <person name="Highlander S.K."/>
            <person name="Hirani K."/>
            <person name="Hogues M."/>
            <person name="Jackson L."/>
            <person name="Jakkamsetti A."/>
            <person name="Javaid M."/>
            <person name="Jiang H."/>
            <person name="Korchina V."/>
            <person name="Kovar C."/>
            <person name="Lara F."/>
            <person name="Lee S."/>
            <person name="Mata R."/>
            <person name="Mathew T."/>
            <person name="Moen C."/>
            <person name="Morales K."/>
            <person name="Munidasa M."/>
            <person name="Nazareth L."/>
            <person name="Ngo R."/>
            <person name="Nguyen L."/>
            <person name="Okwuonu G."/>
            <person name="Ongeri F."/>
            <person name="Patil S."/>
            <person name="Petrosino J."/>
            <person name="Pham C."/>
            <person name="Pham P."/>
            <person name="Pu L.-L."/>
            <person name="Puazo M."/>
            <person name="Raj R."/>
            <person name="Reid J."/>
            <person name="Rouhana J."/>
            <person name="Saada N."/>
            <person name="Shang Y."/>
            <person name="Simmons D."/>
            <person name="Thornton R."/>
            <person name="Warren J."/>
            <person name="Weissenberger G."/>
            <person name="Zhang J."/>
            <person name="Zhang L."/>
            <person name="Zhou C."/>
            <person name="Zhu D."/>
            <person name="Muzny D."/>
            <person name="Worley K."/>
            <person name="Gibbs R."/>
        </authorList>
    </citation>
    <scope>NUCLEOTIDE SEQUENCE [LARGE SCALE GENOMIC DNA]</scope>
    <source>
        <strain evidence="3 4">F0268</strain>
    </source>
</reference>
<dbReference type="Pfam" id="PF07355">
    <property type="entry name" value="GRDB"/>
    <property type="match status" value="1"/>
</dbReference>
<keyword evidence="4" id="KW-1185">Reference proteome</keyword>
<accession>C2KYK2</accession>